<keyword evidence="3" id="KW-1185">Reference proteome</keyword>
<dbReference type="PANTHER" id="PTHR19879">
    <property type="entry name" value="TRANSCRIPTION INITIATION FACTOR TFIID"/>
    <property type="match status" value="1"/>
</dbReference>
<dbReference type="SUPFAM" id="SSF101908">
    <property type="entry name" value="Putative isomerase YbhE"/>
    <property type="match status" value="1"/>
</dbReference>
<dbReference type="Proteomes" id="UP000619033">
    <property type="component" value="Unassembled WGS sequence"/>
</dbReference>
<accession>A0A8J7MZJ9</accession>
<dbReference type="PANTHER" id="PTHR19879:SF9">
    <property type="entry name" value="TRANSCRIPTION INITIATION FACTOR TFIID SUBUNIT 5"/>
    <property type="match status" value="1"/>
</dbReference>
<dbReference type="Pfam" id="PF12894">
    <property type="entry name" value="ANAPC4_WD40"/>
    <property type="match status" value="1"/>
</dbReference>
<evidence type="ECO:0000313" key="2">
    <source>
        <dbReference type="EMBL" id="MBL4929759.1"/>
    </source>
</evidence>
<reference evidence="2" key="1">
    <citation type="submission" date="2021-01" db="EMBL/GenBank/DDBJ databases">
        <title>Genome seq and assembly of Tabrizicola sp. KVB23.</title>
        <authorList>
            <person name="Chhetri G."/>
        </authorList>
    </citation>
    <scope>NUCLEOTIDE SEQUENCE</scope>
    <source>
        <strain evidence="2">KVB23</strain>
    </source>
</reference>
<organism evidence="2 3">
    <name type="scientific">Fuscibacter oryzae</name>
    <dbReference type="NCBI Taxonomy" id="2803939"/>
    <lineage>
        <taxon>Bacteria</taxon>
        <taxon>Pseudomonadati</taxon>
        <taxon>Pseudomonadota</taxon>
        <taxon>Alphaproteobacteria</taxon>
        <taxon>Rhodobacterales</taxon>
        <taxon>Paracoccaceae</taxon>
        <taxon>Fuscibacter</taxon>
    </lineage>
</organism>
<dbReference type="InterPro" id="IPR024977">
    <property type="entry name" value="Apc4-like_WD40_dom"/>
</dbReference>
<dbReference type="InterPro" id="IPR015943">
    <property type="entry name" value="WD40/YVTN_repeat-like_dom_sf"/>
</dbReference>
<sequence length="376" mass="39289">MNQTLAPAAPPPSVQPALFDVLARSWQLDAPVSSIVLDRAGKTTAFALADGRIALMPLQDPDSALGRMRVEADSGRSTIRPREKPVAPPILTEPLAEGAAFLVPSGVLGFVTGSRDGRLNRITPRGQVIALTRKTEPLSALASDGQGRLAIARDGQTSLHAEEGMERLFGLLTPGSAHALAFAPDGQSVAVMTDHAVFLWQPGHRSSRHPLGGRQALTFSPDGNWLAAAQDQGFWLLRLSDGRTARLGRFRATPATVAFSGAANAVFASGAFRVAGWSLATPPFDDEATGALRTGRPGLVLVERVAPHPARDLIAFGMADGAVSIAQVGQADEMALRHADGAAITALVWSADGTHLAIGTAQGDAALVTLPPQLFK</sequence>
<evidence type="ECO:0000259" key="1">
    <source>
        <dbReference type="Pfam" id="PF12894"/>
    </source>
</evidence>
<dbReference type="Gene3D" id="2.130.10.10">
    <property type="entry name" value="YVTN repeat-like/Quinoprotein amine dehydrogenase"/>
    <property type="match status" value="2"/>
</dbReference>
<proteinExistence type="predicted"/>
<comment type="caution">
    <text evidence="2">The sequence shown here is derived from an EMBL/GenBank/DDBJ whole genome shotgun (WGS) entry which is preliminary data.</text>
</comment>
<protein>
    <submittedName>
        <fullName evidence="2">High-affnity carbon uptake protein Hat/HatR</fullName>
    </submittedName>
</protein>
<dbReference type="RefSeq" id="WP_202662323.1">
    <property type="nucleotide sequence ID" value="NZ_JAESVP010000010.1"/>
</dbReference>
<name>A0A8J7MZJ9_9RHOB</name>
<feature type="domain" description="Anaphase-promoting complex subunit 4-like WD40" evidence="1">
    <location>
        <begin position="309"/>
        <end position="368"/>
    </location>
</feature>
<gene>
    <name evidence="2" type="ORF">JI744_16760</name>
</gene>
<evidence type="ECO:0000313" key="3">
    <source>
        <dbReference type="Proteomes" id="UP000619033"/>
    </source>
</evidence>
<dbReference type="EMBL" id="JAESVP010000010">
    <property type="protein sequence ID" value="MBL4929759.1"/>
    <property type="molecule type" value="Genomic_DNA"/>
</dbReference>
<dbReference type="AlphaFoldDB" id="A0A8J7MZJ9"/>